<accession>A0A0A8YSS2</accession>
<proteinExistence type="predicted"/>
<dbReference type="EMBL" id="GBRH01270280">
    <property type="protein sequence ID" value="JAD27615.1"/>
    <property type="molecule type" value="Transcribed_RNA"/>
</dbReference>
<sequence>MFFVLFTSKLMYPMLLLVVICHF</sequence>
<evidence type="ECO:0000313" key="1">
    <source>
        <dbReference type="EMBL" id="JAD27615.1"/>
    </source>
</evidence>
<protein>
    <submittedName>
        <fullName evidence="1">Uncharacterized protein</fullName>
    </submittedName>
</protein>
<reference evidence="1" key="2">
    <citation type="journal article" date="2015" name="Data Brief">
        <title>Shoot transcriptome of the giant reed, Arundo donax.</title>
        <authorList>
            <person name="Barrero R.A."/>
            <person name="Guerrero F.D."/>
            <person name="Moolhuijzen P."/>
            <person name="Goolsby J.A."/>
            <person name="Tidwell J."/>
            <person name="Bellgard S.E."/>
            <person name="Bellgard M.I."/>
        </authorList>
    </citation>
    <scope>NUCLEOTIDE SEQUENCE</scope>
    <source>
        <tissue evidence="1">Shoot tissue taken approximately 20 cm above the soil surface</tissue>
    </source>
</reference>
<name>A0A0A8YSS2_ARUDO</name>
<reference evidence="1" key="1">
    <citation type="submission" date="2014-09" db="EMBL/GenBank/DDBJ databases">
        <authorList>
            <person name="Magalhaes I.L.F."/>
            <person name="Oliveira U."/>
            <person name="Santos F.R."/>
            <person name="Vidigal T.H.D.A."/>
            <person name="Brescovit A.D."/>
            <person name="Santos A.J."/>
        </authorList>
    </citation>
    <scope>NUCLEOTIDE SEQUENCE</scope>
    <source>
        <tissue evidence="1">Shoot tissue taken approximately 20 cm above the soil surface</tissue>
    </source>
</reference>
<dbReference type="AlphaFoldDB" id="A0A0A8YSS2"/>
<organism evidence="1">
    <name type="scientific">Arundo donax</name>
    <name type="common">Giant reed</name>
    <name type="synonym">Donax arundinaceus</name>
    <dbReference type="NCBI Taxonomy" id="35708"/>
    <lineage>
        <taxon>Eukaryota</taxon>
        <taxon>Viridiplantae</taxon>
        <taxon>Streptophyta</taxon>
        <taxon>Embryophyta</taxon>
        <taxon>Tracheophyta</taxon>
        <taxon>Spermatophyta</taxon>
        <taxon>Magnoliopsida</taxon>
        <taxon>Liliopsida</taxon>
        <taxon>Poales</taxon>
        <taxon>Poaceae</taxon>
        <taxon>PACMAD clade</taxon>
        <taxon>Arundinoideae</taxon>
        <taxon>Arundineae</taxon>
        <taxon>Arundo</taxon>
    </lineage>
</organism>